<dbReference type="Gene3D" id="3.40.190.290">
    <property type="match status" value="1"/>
</dbReference>
<evidence type="ECO:0000313" key="7">
    <source>
        <dbReference type="Proteomes" id="UP000316905"/>
    </source>
</evidence>
<sequence>MIRLFDLQLFVRTVDCASLSAAAREMDLSPAVASAALKRLEQALDTRLLARSTRSLRLTPEGQLYLEHARQALSSLEEGQRLLDSGRAGIRGVLHLSAPSDLGRNRVLAWLDEFQDQHPDVSFRLLLSDHLNDLFREPVDIAIRYGAPEDSSLVALPLASSNRRVLCASPAYFHRRGRPERPEELNGHNCLCFMLGSKVHDRWTFEDGKQVRTVTVQGDRVSDDADVIRRWAVAGRGLVYKSWLDVADDVQAGRLEVALPQWRGEASPLNLLCPHREQLSSAVTQLRELIQARCQQVLDSAPW</sequence>
<keyword evidence="2" id="KW-0805">Transcription regulation</keyword>
<dbReference type="AlphaFoldDB" id="A0A562QFH9"/>
<evidence type="ECO:0000256" key="1">
    <source>
        <dbReference type="ARBA" id="ARBA00009437"/>
    </source>
</evidence>
<feature type="domain" description="HTH lysR-type" evidence="5">
    <location>
        <begin position="2"/>
        <end position="59"/>
    </location>
</feature>
<dbReference type="InterPro" id="IPR036390">
    <property type="entry name" value="WH_DNA-bd_sf"/>
</dbReference>
<keyword evidence="4" id="KW-0804">Transcription</keyword>
<dbReference type="GO" id="GO:0006351">
    <property type="term" value="P:DNA-templated transcription"/>
    <property type="evidence" value="ECO:0007669"/>
    <property type="project" value="TreeGrafter"/>
</dbReference>
<dbReference type="InterPro" id="IPR036388">
    <property type="entry name" value="WH-like_DNA-bd_sf"/>
</dbReference>
<comment type="caution">
    <text evidence="6">The sequence shown here is derived from an EMBL/GenBank/DDBJ whole genome shotgun (WGS) entry which is preliminary data.</text>
</comment>
<reference evidence="6 7" key="1">
    <citation type="journal article" date="2015" name="Stand. Genomic Sci.">
        <title>Genomic Encyclopedia of Bacterial and Archaeal Type Strains, Phase III: the genomes of soil and plant-associated and newly described type strains.</title>
        <authorList>
            <person name="Whitman W.B."/>
            <person name="Woyke T."/>
            <person name="Klenk H.P."/>
            <person name="Zhou Y."/>
            <person name="Lilburn T.G."/>
            <person name="Beck B.J."/>
            <person name="De Vos P."/>
            <person name="Vandamme P."/>
            <person name="Eisen J.A."/>
            <person name="Garrity G."/>
            <person name="Hugenholtz P."/>
            <person name="Kyrpides N.C."/>
        </authorList>
    </citation>
    <scope>NUCLEOTIDE SEQUENCE [LARGE SCALE GENOMIC DNA]</scope>
    <source>
        <strain evidence="6 7">CGMCC 1.6858</strain>
    </source>
</reference>
<dbReference type="PANTHER" id="PTHR30537:SF21">
    <property type="entry name" value="HTH-TYPE TRANSCRIPTIONAL REGULATOR SINR-RELATED"/>
    <property type="match status" value="1"/>
</dbReference>
<organism evidence="6 7">
    <name type="scientific">Pseudomonas duriflava</name>
    <dbReference type="NCBI Taxonomy" id="459528"/>
    <lineage>
        <taxon>Bacteria</taxon>
        <taxon>Pseudomonadati</taxon>
        <taxon>Pseudomonadota</taxon>
        <taxon>Gammaproteobacteria</taxon>
        <taxon>Pseudomonadales</taxon>
        <taxon>Pseudomonadaceae</taxon>
        <taxon>Pseudomonas</taxon>
    </lineage>
</organism>
<dbReference type="PANTHER" id="PTHR30537">
    <property type="entry name" value="HTH-TYPE TRANSCRIPTIONAL REGULATOR"/>
    <property type="match status" value="1"/>
</dbReference>
<dbReference type="GO" id="GO:0003700">
    <property type="term" value="F:DNA-binding transcription factor activity"/>
    <property type="evidence" value="ECO:0007669"/>
    <property type="project" value="InterPro"/>
</dbReference>
<dbReference type="GO" id="GO:0043565">
    <property type="term" value="F:sequence-specific DNA binding"/>
    <property type="evidence" value="ECO:0007669"/>
    <property type="project" value="TreeGrafter"/>
</dbReference>
<dbReference type="InterPro" id="IPR005119">
    <property type="entry name" value="LysR_subst-bd"/>
</dbReference>
<dbReference type="Pfam" id="PF00126">
    <property type="entry name" value="HTH_1"/>
    <property type="match status" value="1"/>
</dbReference>
<dbReference type="FunFam" id="3.40.190.290:FF:000001">
    <property type="entry name" value="Transcriptional regulator, LysR family"/>
    <property type="match status" value="1"/>
</dbReference>
<dbReference type="CDD" id="cd08422">
    <property type="entry name" value="PBP2_CrgA_like"/>
    <property type="match status" value="1"/>
</dbReference>
<proteinExistence type="inferred from homology"/>
<dbReference type="Pfam" id="PF03466">
    <property type="entry name" value="LysR_substrate"/>
    <property type="match status" value="1"/>
</dbReference>
<gene>
    <name evidence="6" type="ORF">IQ22_01689</name>
</gene>
<evidence type="ECO:0000256" key="3">
    <source>
        <dbReference type="ARBA" id="ARBA00023125"/>
    </source>
</evidence>
<evidence type="ECO:0000256" key="4">
    <source>
        <dbReference type="ARBA" id="ARBA00023163"/>
    </source>
</evidence>
<comment type="similarity">
    <text evidence="1">Belongs to the LysR transcriptional regulatory family.</text>
</comment>
<keyword evidence="7" id="KW-1185">Reference proteome</keyword>
<accession>A0A562QFH9</accession>
<dbReference type="EMBL" id="VLKY01000005">
    <property type="protein sequence ID" value="TWI54786.1"/>
    <property type="molecule type" value="Genomic_DNA"/>
</dbReference>
<dbReference type="RefSeq" id="WP_145140691.1">
    <property type="nucleotide sequence ID" value="NZ_VLKY01000005.1"/>
</dbReference>
<evidence type="ECO:0000259" key="5">
    <source>
        <dbReference type="PROSITE" id="PS50931"/>
    </source>
</evidence>
<dbReference type="OrthoDB" id="9786526at2"/>
<evidence type="ECO:0000313" key="6">
    <source>
        <dbReference type="EMBL" id="TWI54786.1"/>
    </source>
</evidence>
<dbReference type="SUPFAM" id="SSF46785">
    <property type="entry name" value="Winged helix' DNA-binding domain"/>
    <property type="match status" value="1"/>
</dbReference>
<dbReference type="FunFam" id="1.10.10.10:FF:000001">
    <property type="entry name" value="LysR family transcriptional regulator"/>
    <property type="match status" value="1"/>
</dbReference>
<name>A0A562QFH9_9PSED</name>
<dbReference type="InterPro" id="IPR058163">
    <property type="entry name" value="LysR-type_TF_proteobact-type"/>
</dbReference>
<dbReference type="PROSITE" id="PS50931">
    <property type="entry name" value="HTH_LYSR"/>
    <property type="match status" value="1"/>
</dbReference>
<dbReference type="SUPFAM" id="SSF53850">
    <property type="entry name" value="Periplasmic binding protein-like II"/>
    <property type="match status" value="1"/>
</dbReference>
<dbReference type="Proteomes" id="UP000316905">
    <property type="component" value="Unassembled WGS sequence"/>
</dbReference>
<dbReference type="Gene3D" id="1.10.10.10">
    <property type="entry name" value="Winged helix-like DNA-binding domain superfamily/Winged helix DNA-binding domain"/>
    <property type="match status" value="1"/>
</dbReference>
<protein>
    <submittedName>
        <fullName evidence="6">DNA-binding transcriptional LysR family regulator</fullName>
    </submittedName>
</protein>
<dbReference type="InterPro" id="IPR000847">
    <property type="entry name" value="LysR_HTH_N"/>
</dbReference>
<evidence type="ECO:0000256" key="2">
    <source>
        <dbReference type="ARBA" id="ARBA00023015"/>
    </source>
</evidence>
<keyword evidence="3 6" id="KW-0238">DNA-binding</keyword>